<keyword evidence="5" id="KW-0325">Glycoprotein</keyword>
<dbReference type="EMBL" id="AUZY01010610">
    <property type="protein sequence ID" value="EQD38144.1"/>
    <property type="molecule type" value="Genomic_DNA"/>
</dbReference>
<protein>
    <recommendedName>
        <fullName evidence="11">Endo-1,3-beta-glucanase btgC</fullName>
    </recommendedName>
    <alternativeName>
        <fullName evidence="10">Laminarinase btgC</fullName>
    </alternativeName>
</protein>
<gene>
    <name evidence="13" type="ORF">B1B_15951</name>
</gene>
<evidence type="ECO:0000256" key="11">
    <source>
        <dbReference type="ARBA" id="ARBA00043078"/>
    </source>
</evidence>
<keyword evidence="13" id="KW-0808">Transferase</keyword>
<evidence type="ECO:0000256" key="8">
    <source>
        <dbReference type="ARBA" id="ARBA00023326"/>
    </source>
</evidence>
<evidence type="ECO:0000256" key="3">
    <source>
        <dbReference type="ARBA" id="ARBA00022801"/>
    </source>
</evidence>
<feature type="transmembrane region" description="Helical" evidence="12">
    <location>
        <begin position="383"/>
        <end position="405"/>
    </location>
</feature>
<evidence type="ECO:0000256" key="12">
    <source>
        <dbReference type="SAM" id="Phobius"/>
    </source>
</evidence>
<dbReference type="GO" id="GO:0005886">
    <property type="term" value="C:plasma membrane"/>
    <property type="evidence" value="ECO:0007669"/>
    <property type="project" value="UniProtKB-SubCell"/>
</dbReference>
<keyword evidence="8" id="KW-0624">Polysaccharide degradation</keyword>
<sequence>MSRPRARFVQRHAQAIACGVLTAALLGGLLWLAALLWPVALPGSIPARLQCVSYEPFRLPGESPLRKHAHISRARIDHDLAVLAQHFDCVRTYSVSQGLDQVPALAARHGMQVLLGIWIGPDARANARQIAHAIVVARNAPAGSIRAIVVGNEVLLRGDQPASVLLRDLHEVRAATGLPVTYADVPAFWLRHPELAPAVNFISVNMLPYWDNKPVSARAAVARVARQMRRVQAAFPGKPVFISETGWPSAGRARRDAVPSRVNEALYLRGFIAWAQAHGQRYNLIEAFDQPWKRALEGTVGGSWGIYDSWAHPKFAWSGPVTEDPRAWWALLPLLLGAVIGAWRGGRAARTCGALAGAGTGLALWALWRMAQAAALNIAQWTYWGALGAGLLLGAWLLLSALHTLLRSARIAHPKRVAQVAFAALFAVVYLDLLLVFDGRYRDWPLPAFIPVALGVALLRQLHGAPLLHGPRARALALAALLLGMVGVLQEALLNPYAWCWLAINALLAWAALGAVKSAVPDQA</sequence>
<reference evidence="13" key="1">
    <citation type="submission" date="2013-08" db="EMBL/GenBank/DDBJ databases">
        <authorList>
            <person name="Mendez C."/>
            <person name="Richter M."/>
            <person name="Ferrer M."/>
            <person name="Sanchez J."/>
        </authorList>
    </citation>
    <scope>NUCLEOTIDE SEQUENCE</scope>
</reference>
<keyword evidence="6" id="KW-0119">Carbohydrate metabolism</keyword>
<evidence type="ECO:0000256" key="6">
    <source>
        <dbReference type="ARBA" id="ARBA00023277"/>
    </source>
</evidence>
<dbReference type="PANTHER" id="PTHR16631:SF17">
    <property type="entry name" value="GLUCAN ENDO-1,3-BETA-GLUCOSIDASE BTGC"/>
    <property type="match status" value="1"/>
</dbReference>
<feature type="transmembrane region" description="Helical" evidence="12">
    <location>
        <begin position="496"/>
        <end position="516"/>
    </location>
</feature>
<dbReference type="InterPro" id="IPR050732">
    <property type="entry name" value="Beta-glucan_modifiers"/>
</dbReference>
<organism evidence="13">
    <name type="scientific">mine drainage metagenome</name>
    <dbReference type="NCBI Taxonomy" id="410659"/>
    <lineage>
        <taxon>unclassified sequences</taxon>
        <taxon>metagenomes</taxon>
        <taxon>ecological metagenomes</taxon>
    </lineage>
</organism>
<dbReference type="AlphaFoldDB" id="T1AB95"/>
<feature type="transmembrane region" description="Helical" evidence="12">
    <location>
        <begin position="444"/>
        <end position="461"/>
    </location>
</feature>
<keyword evidence="7" id="KW-0961">Cell wall biogenesis/degradation</keyword>
<keyword evidence="12" id="KW-0812">Transmembrane</keyword>
<dbReference type="InterPro" id="IPR017853">
    <property type="entry name" value="GH"/>
</dbReference>
<dbReference type="GO" id="GO:0016787">
    <property type="term" value="F:hydrolase activity"/>
    <property type="evidence" value="ECO:0007669"/>
    <property type="project" value="UniProtKB-KW"/>
</dbReference>
<dbReference type="GO" id="GO:0071555">
    <property type="term" value="P:cell wall organization"/>
    <property type="evidence" value="ECO:0007669"/>
    <property type="project" value="UniProtKB-KW"/>
</dbReference>
<dbReference type="Gene3D" id="3.20.20.80">
    <property type="entry name" value="Glycosidases"/>
    <property type="match status" value="1"/>
</dbReference>
<evidence type="ECO:0000256" key="2">
    <source>
        <dbReference type="ARBA" id="ARBA00022475"/>
    </source>
</evidence>
<comment type="function">
    <text evidence="9">Glucanases play a role in cell expansion during growth, in cell-cell fusion during mating, and in spore release during sporulation. This enzyme may be involved in beta-glucan degradation. Active on laminarin and lichenan.</text>
</comment>
<comment type="caution">
    <text evidence="13">The sequence shown here is derived from an EMBL/GenBank/DDBJ whole genome shotgun (WGS) entry which is preliminary data.</text>
</comment>
<dbReference type="PANTHER" id="PTHR16631">
    <property type="entry name" value="GLUCAN 1,3-BETA-GLUCOSIDASE"/>
    <property type="match status" value="1"/>
</dbReference>
<evidence type="ECO:0000256" key="7">
    <source>
        <dbReference type="ARBA" id="ARBA00023316"/>
    </source>
</evidence>
<evidence type="ECO:0000256" key="10">
    <source>
        <dbReference type="ARBA" id="ARBA00042373"/>
    </source>
</evidence>
<evidence type="ECO:0000256" key="1">
    <source>
        <dbReference type="ARBA" id="ARBA00004236"/>
    </source>
</evidence>
<feature type="transmembrane region" description="Helical" evidence="12">
    <location>
        <begin position="352"/>
        <end position="371"/>
    </location>
</feature>
<feature type="transmembrane region" description="Helical" evidence="12">
    <location>
        <begin position="417"/>
        <end position="438"/>
    </location>
</feature>
<keyword evidence="12" id="KW-1133">Transmembrane helix</keyword>
<keyword evidence="3" id="KW-0378">Hydrolase</keyword>
<reference evidence="13" key="2">
    <citation type="journal article" date="2014" name="ISME J.">
        <title>Microbial stratification in low pH oxic and suboxic macroscopic growths along an acid mine drainage.</title>
        <authorList>
            <person name="Mendez-Garcia C."/>
            <person name="Mesa V."/>
            <person name="Sprenger R.R."/>
            <person name="Richter M."/>
            <person name="Diez M.S."/>
            <person name="Solano J."/>
            <person name="Bargiela R."/>
            <person name="Golyshina O.V."/>
            <person name="Manteca A."/>
            <person name="Ramos J.L."/>
            <person name="Gallego J.R."/>
            <person name="Llorente I."/>
            <person name="Martins Dos Santos V.A."/>
            <person name="Jensen O.N."/>
            <person name="Pelaez A.I."/>
            <person name="Sanchez J."/>
            <person name="Ferrer M."/>
        </authorList>
    </citation>
    <scope>NUCLEOTIDE SEQUENCE</scope>
</reference>
<accession>T1AB95</accession>
<dbReference type="SUPFAM" id="SSF51445">
    <property type="entry name" value="(Trans)glycosidases"/>
    <property type="match status" value="1"/>
</dbReference>
<evidence type="ECO:0000256" key="5">
    <source>
        <dbReference type="ARBA" id="ARBA00023180"/>
    </source>
</evidence>
<proteinExistence type="predicted"/>
<dbReference type="GO" id="GO:0016740">
    <property type="term" value="F:transferase activity"/>
    <property type="evidence" value="ECO:0007669"/>
    <property type="project" value="UniProtKB-KW"/>
</dbReference>
<name>T1AB95_9ZZZZ</name>
<dbReference type="GO" id="GO:0000272">
    <property type="term" value="P:polysaccharide catabolic process"/>
    <property type="evidence" value="ECO:0007669"/>
    <property type="project" value="UniProtKB-KW"/>
</dbReference>
<evidence type="ECO:0000256" key="4">
    <source>
        <dbReference type="ARBA" id="ARBA00023136"/>
    </source>
</evidence>
<keyword evidence="2" id="KW-1003">Cell membrane</keyword>
<feature type="transmembrane region" description="Helical" evidence="12">
    <location>
        <begin position="473"/>
        <end position="490"/>
    </location>
</feature>
<comment type="subcellular location">
    <subcellularLocation>
        <location evidence="1">Cell membrane</location>
    </subcellularLocation>
</comment>
<evidence type="ECO:0000256" key="9">
    <source>
        <dbReference type="ARBA" id="ARBA00037649"/>
    </source>
</evidence>
<evidence type="ECO:0000313" key="13">
    <source>
        <dbReference type="EMBL" id="EQD38144.1"/>
    </source>
</evidence>
<feature type="transmembrane region" description="Helical" evidence="12">
    <location>
        <begin position="327"/>
        <end position="345"/>
    </location>
</feature>
<keyword evidence="4 12" id="KW-0472">Membrane</keyword>